<organism evidence="3 4">
    <name type="scientific">Natronospira proteinivora</name>
    <dbReference type="NCBI Taxonomy" id="1807133"/>
    <lineage>
        <taxon>Bacteria</taxon>
        <taxon>Pseudomonadati</taxon>
        <taxon>Pseudomonadota</taxon>
        <taxon>Gammaproteobacteria</taxon>
        <taxon>Natronospirales</taxon>
        <taxon>Natronospiraceae</taxon>
        <taxon>Natronospira</taxon>
    </lineage>
</organism>
<name>A0ABT1G7F9_9GAMM</name>
<gene>
    <name evidence="3" type="ORF">J2T60_001197</name>
</gene>
<keyword evidence="4" id="KW-1185">Reference proteome</keyword>
<dbReference type="SMART" id="SM00972">
    <property type="entry name" value="SCPU"/>
    <property type="match status" value="1"/>
</dbReference>
<feature type="chain" id="PRO_5046034712" evidence="1">
    <location>
        <begin position="25"/>
        <end position="148"/>
    </location>
</feature>
<evidence type="ECO:0000259" key="2">
    <source>
        <dbReference type="Pfam" id="PF05229"/>
    </source>
</evidence>
<sequence>MKTQNRNRWAFFALAGLLVLPVHASQAACTLSASGLIFDNYSPFSASPEDSVGEIVVECEEATAYTLVLEPGNGTYQDRYLSGPEDQLYYNLFVDVNRITVWGDGSGDTAVESGNQQYEAHSVYGRIFSGQNVRPGSYQDSIVVRVEY</sequence>
<protein>
    <submittedName>
        <fullName evidence="3">Spore coat protein U-like protein</fullName>
    </submittedName>
</protein>
<evidence type="ECO:0000313" key="4">
    <source>
        <dbReference type="Proteomes" id="UP001523550"/>
    </source>
</evidence>
<feature type="domain" description="Spore coat protein U/FanG" evidence="2">
    <location>
        <begin position="24"/>
        <end position="144"/>
    </location>
</feature>
<dbReference type="InterPro" id="IPR007893">
    <property type="entry name" value="Spore_coat_U/FanG"/>
</dbReference>
<reference evidence="3 4" key="1">
    <citation type="submission" date="2022-03" db="EMBL/GenBank/DDBJ databases">
        <title>Genomic Encyclopedia of Type Strains, Phase III (KMG-III): the genomes of soil and plant-associated and newly described type strains.</title>
        <authorList>
            <person name="Whitman W."/>
        </authorList>
    </citation>
    <scope>NUCLEOTIDE SEQUENCE [LARGE SCALE GENOMIC DNA]</scope>
    <source>
        <strain evidence="3 4">BSker1</strain>
    </source>
</reference>
<feature type="signal peptide" evidence="1">
    <location>
        <begin position="1"/>
        <end position="24"/>
    </location>
</feature>
<proteinExistence type="predicted"/>
<dbReference type="PANTHER" id="PTHR37089">
    <property type="entry name" value="PROTEIN U-RELATED"/>
    <property type="match status" value="1"/>
</dbReference>
<dbReference type="PANTHER" id="PTHR37089:SF3">
    <property type="entry name" value="EXPORTED PROTEIN"/>
    <property type="match status" value="1"/>
</dbReference>
<evidence type="ECO:0000256" key="1">
    <source>
        <dbReference type="SAM" id="SignalP"/>
    </source>
</evidence>
<dbReference type="Proteomes" id="UP001523550">
    <property type="component" value="Unassembled WGS sequence"/>
</dbReference>
<dbReference type="RefSeq" id="WP_253446813.1">
    <property type="nucleotide sequence ID" value="NZ_JALJYF010000001.1"/>
</dbReference>
<keyword evidence="1" id="KW-0732">Signal</keyword>
<dbReference type="InterPro" id="IPR053167">
    <property type="entry name" value="Spore_coat_component"/>
</dbReference>
<comment type="caution">
    <text evidence="3">The sequence shown here is derived from an EMBL/GenBank/DDBJ whole genome shotgun (WGS) entry which is preliminary data.</text>
</comment>
<dbReference type="EMBL" id="JALJYF010000001">
    <property type="protein sequence ID" value="MCP1727232.1"/>
    <property type="molecule type" value="Genomic_DNA"/>
</dbReference>
<evidence type="ECO:0000313" key="3">
    <source>
        <dbReference type="EMBL" id="MCP1727232.1"/>
    </source>
</evidence>
<accession>A0ABT1G7F9</accession>
<dbReference type="Pfam" id="PF05229">
    <property type="entry name" value="SCPU"/>
    <property type="match status" value="1"/>
</dbReference>